<reference evidence="2 3" key="2">
    <citation type="journal article" date="2018" name="Nature">
        <title>Mutant phenotypes for thousands of bacterial genes of unknown function.</title>
        <authorList>
            <person name="Price M.N."/>
            <person name="Wetmore K.M."/>
            <person name="Waters R.J."/>
            <person name="Callaghan M."/>
            <person name="Ray J."/>
            <person name="Liu H."/>
            <person name="Kuehl J.V."/>
            <person name="Melnyk R.A."/>
            <person name="Lamson J.S."/>
            <person name="Suh Y."/>
            <person name="Carlson H.K."/>
            <person name="Esquivel Z."/>
            <person name="Sadeeshkumar H."/>
            <person name="Chakraborty R."/>
            <person name="Zane G.M."/>
            <person name="Rubin B.E."/>
            <person name="Wall J.D."/>
            <person name="Visel A."/>
            <person name="Bristow J."/>
            <person name="Blow M.J."/>
            <person name="Arkin A.P."/>
            <person name="Deutschbauer A.M."/>
        </authorList>
    </citation>
    <scope>NUCLEOTIDE SEQUENCE [LARGE SCALE GENOMIC DNA]</scope>
    <source>
        <strain evidence="2 3">FW300-N2E2</strain>
    </source>
</reference>
<feature type="transmembrane region" description="Helical" evidence="1">
    <location>
        <begin position="6"/>
        <end position="28"/>
    </location>
</feature>
<dbReference type="AlphaFoldDB" id="A0A159ZWD0"/>
<proteinExistence type="predicted"/>
<keyword evidence="1" id="KW-0812">Transmembrane</keyword>
<sequence length="98" mass="10242">MVLVGMLVAMVLVLVEVMINGLLFKIAFSLNLSLWKLLPEMVSAVPAVPIIGDKFEMVGAGLAATVKLPVEVALPAGVVTLTDPVVAPLGTTTVRRFG</sequence>
<dbReference type="Proteomes" id="UP000076083">
    <property type="component" value="Chromosome"/>
</dbReference>
<evidence type="ECO:0000313" key="3">
    <source>
        <dbReference type="Proteomes" id="UP000076083"/>
    </source>
</evidence>
<protein>
    <submittedName>
        <fullName evidence="2">Uncharacterized protein</fullName>
    </submittedName>
</protein>
<name>A0A159ZWD0_PSEFL</name>
<evidence type="ECO:0000313" key="2">
    <source>
        <dbReference type="EMBL" id="AMZ71424.1"/>
    </source>
</evidence>
<reference evidence="3" key="1">
    <citation type="submission" date="2016-04" db="EMBL/GenBank/DDBJ databases">
        <authorList>
            <person name="Ray J."/>
            <person name="Price M."/>
            <person name="Deutschbauer A."/>
        </authorList>
    </citation>
    <scope>NUCLEOTIDE SEQUENCE [LARGE SCALE GENOMIC DNA]</scope>
    <source>
        <strain evidence="3">FW300-N2E2</strain>
    </source>
</reference>
<keyword evidence="1" id="KW-0472">Membrane</keyword>
<gene>
    <name evidence="2" type="ORF">TK06_10100</name>
</gene>
<evidence type="ECO:0000256" key="1">
    <source>
        <dbReference type="SAM" id="Phobius"/>
    </source>
</evidence>
<keyword evidence="1" id="KW-1133">Transmembrane helix</keyword>
<organism evidence="2 3">
    <name type="scientific">Pseudomonas fluorescens</name>
    <dbReference type="NCBI Taxonomy" id="294"/>
    <lineage>
        <taxon>Bacteria</taxon>
        <taxon>Pseudomonadati</taxon>
        <taxon>Pseudomonadota</taxon>
        <taxon>Gammaproteobacteria</taxon>
        <taxon>Pseudomonadales</taxon>
        <taxon>Pseudomonadaceae</taxon>
        <taxon>Pseudomonas</taxon>
    </lineage>
</organism>
<accession>A0A159ZWD0</accession>
<dbReference type="EMBL" id="CP015225">
    <property type="protein sequence ID" value="AMZ71424.1"/>
    <property type="molecule type" value="Genomic_DNA"/>
</dbReference>